<reference evidence="1" key="1">
    <citation type="submission" date="2022-03" db="EMBL/GenBank/DDBJ databases">
        <authorList>
            <person name="Tunstrom K."/>
        </authorList>
    </citation>
    <scope>NUCLEOTIDE SEQUENCE</scope>
</reference>
<organism evidence="1 2">
    <name type="scientific">Euphydryas editha</name>
    <name type="common">Edith's checkerspot</name>
    <dbReference type="NCBI Taxonomy" id="104508"/>
    <lineage>
        <taxon>Eukaryota</taxon>
        <taxon>Metazoa</taxon>
        <taxon>Ecdysozoa</taxon>
        <taxon>Arthropoda</taxon>
        <taxon>Hexapoda</taxon>
        <taxon>Insecta</taxon>
        <taxon>Pterygota</taxon>
        <taxon>Neoptera</taxon>
        <taxon>Endopterygota</taxon>
        <taxon>Lepidoptera</taxon>
        <taxon>Glossata</taxon>
        <taxon>Ditrysia</taxon>
        <taxon>Papilionoidea</taxon>
        <taxon>Nymphalidae</taxon>
        <taxon>Nymphalinae</taxon>
        <taxon>Euphydryas</taxon>
    </lineage>
</organism>
<accession>A0AAU9VE37</accession>
<comment type="caution">
    <text evidence="1">The sequence shown here is derived from an EMBL/GenBank/DDBJ whole genome shotgun (WGS) entry which is preliminary data.</text>
</comment>
<proteinExistence type="predicted"/>
<dbReference type="EMBL" id="CAKOGL010000031">
    <property type="protein sequence ID" value="CAH2108607.1"/>
    <property type="molecule type" value="Genomic_DNA"/>
</dbReference>
<dbReference type="Proteomes" id="UP001153954">
    <property type="component" value="Unassembled WGS sequence"/>
</dbReference>
<dbReference type="AlphaFoldDB" id="A0AAU9VE37"/>
<sequence>MSGPVQRSADVWRRAGDASPALRCSRVSHSVGDARLSIPRRAINRNGRRRRALLWRRDCSTSQVPEVARGDSARIVTAADGSSTVAAARPLYFIRCSGDNGSRRLLEYTYRVGGFRRAVPSEHVVQ</sequence>
<name>A0AAU9VE37_EUPED</name>
<gene>
    <name evidence="1" type="ORF">EEDITHA_LOCUS22527</name>
</gene>
<keyword evidence="2" id="KW-1185">Reference proteome</keyword>
<protein>
    <submittedName>
        <fullName evidence="1">Uncharacterized protein</fullName>
    </submittedName>
</protein>
<evidence type="ECO:0000313" key="2">
    <source>
        <dbReference type="Proteomes" id="UP001153954"/>
    </source>
</evidence>
<evidence type="ECO:0000313" key="1">
    <source>
        <dbReference type="EMBL" id="CAH2108607.1"/>
    </source>
</evidence>